<evidence type="ECO:0000256" key="4">
    <source>
        <dbReference type="ARBA" id="ARBA00022519"/>
    </source>
</evidence>
<evidence type="ECO:0000256" key="2">
    <source>
        <dbReference type="ARBA" id="ARBA00018370"/>
    </source>
</evidence>
<keyword evidence="17" id="KW-1185">Reference proteome</keyword>
<keyword evidence="4" id="KW-0997">Cell inner membrane</keyword>
<feature type="transmembrane region" description="Helical" evidence="14">
    <location>
        <begin position="12"/>
        <end position="32"/>
    </location>
</feature>
<proteinExistence type="inferred from homology"/>
<evidence type="ECO:0000256" key="14">
    <source>
        <dbReference type="SAM" id="Phobius"/>
    </source>
</evidence>
<protein>
    <recommendedName>
        <fullName evidence="2">Parvulin-like PPIase</fullName>
    </recommendedName>
    <alternativeName>
        <fullName evidence="9">Peptidyl-prolyl cis-trans isomerase plp</fullName>
    </alternativeName>
    <alternativeName>
        <fullName evidence="12">Periplasmic chaperone PpiD</fullName>
    </alternativeName>
    <alternativeName>
        <fullName evidence="13">Periplasmic folding chaperone</fullName>
    </alternativeName>
    <alternativeName>
        <fullName evidence="10">Rotamase plp</fullName>
    </alternativeName>
</protein>
<evidence type="ECO:0000313" key="17">
    <source>
        <dbReference type="Proteomes" id="UP000321405"/>
    </source>
</evidence>
<gene>
    <name evidence="16" type="ORF">SSA02_12090</name>
</gene>
<dbReference type="Gene3D" id="1.10.4030.10">
    <property type="entry name" value="Porin chaperone SurA, peptide-binding domain"/>
    <property type="match status" value="1"/>
</dbReference>
<accession>A0A511BNX9</accession>
<evidence type="ECO:0000256" key="12">
    <source>
        <dbReference type="ARBA" id="ARBA00040743"/>
    </source>
</evidence>
<organism evidence="16 17">
    <name type="scientific">Swaminathania salitolerans</name>
    <dbReference type="NCBI Taxonomy" id="182838"/>
    <lineage>
        <taxon>Bacteria</taxon>
        <taxon>Pseudomonadati</taxon>
        <taxon>Pseudomonadota</taxon>
        <taxon>Alphaproteobacteria</taxon>
        <taxon>Acetobacterales</taxon>
        <taxon>Acetobacteraceae</taxon>
        <taxon>Swaminathania</taxon>
    </lineage>
</organism>
<keyword evidence="5 14" id="KW-0812">Transmembrane</keyword>
<dbReference type="PANTHER" id="PTHR47529:SF1">
    <property type="entry name" value="PERIPLASMIC CHAPERONE PPID"/>
    <property type="match status" value="1"/>
</dbReference>
<dbReference type="GO" id="GO:0003755">
    <property type="term" value="F:peptidyl-prolyl cis-trans isomerase activity"/>
    <property type="evidence" value="ECO:0007669"/>
    <property type="project" value="InterPro"/>
</dbReference>
<dbReference type="PANTHER" id="PTHR47529">
    <property type="entry name" value="PEPTIDYL-PROLYL CIS-TRANS ISOMERASE D"/>
    <property type="match status" value="1"/>
</dbReference>
<reference evidence="16 17" key="1">
    <citation type="submission" date="2019-07" db="EMBL/GenBank/DDBJ databases">
        <title>Whole genome shotgun sequence of Swaminathania salitolerans NBRC 104436.</title>
        <authorList>
            <person name="Hosoyama A."/>
            <person name="Uohara A."/>
            <person name="Ohji S."/>
            <person name="Ichikawa N."/>
        </authorList>
    </citation>
    <scope>NUCLEOTIDE SEQUENCE [LARGE SCALE GENOMIC DNA]</scope>
    <source>
        <strain evidence="16 17">NBRC 104436</strain>
    </source>
</reference>
<keyword evidence="6 14" id="KW-1133">Transmembrane helix</keyword>
<keyword evidence="3" id="KW-1003">Cell membrane</keyword>
<comment type="subcellular location">
    <subcellularLocation>
        <location evidence="1">Cell inner membrane</location>
        <topology evidence="1">Single-pass type II membrane protein</topology>
        <orientation evidence="1">Periplasmic side</orientation>
    </subcellularLocation>
</comment>
<evidence type="ECO:0000256" key="1">
    <source>
        <dbReference type="ARBA" id="ARBA00004382"/>
    </source>
</evidence>
<evidence type="ECO:0000256" key="5">
    <source>
        <dbReference type="ARBA" id="ARBA00022692"/>
    </source>
</evidence>
<dbReference type="InterPro" id="IPR027304">
    <property type="entry name" value="Trigger_fact/SurA_dom_sf"/>
</dbReference>
<comment type="caution">
    <text evidence="16">The sequence shown here is derived from an EMBL/GenBank/DDBJ whole genome shotgun (WGS) entry which is preliminary data.</text>
</comment>
<keyword evidence="8" id="KW-0143">Chaperone</keyword>
<comment type="similarity">
    <text evidence="11">Belongs to the PpiD chaperone family.</text>
</comment>
<dbReference type="SUPFAM" id="SSF109998">
    <property type="entry name" value="Triger factor/SurA peptide-binding domain-like"/>
    <property type="match status" value="1"/>
</dbReference>
<evidence type="ECO:0000259" key="15">
    <source>
        <dbReference type="Pfam" id="PF13145"/>
    </source>
</evidence>
<evidence type="ECO:0000256" key="11">
    <source>
        <dbReference type="ARBA" id="ARBA00038408"/>
    </source>
</evidence>
<evidence type="ECO:0000313" key="16">
    <source>
        <dbReference type="EMBL" id="GEL02046.1"/>
    </source>
</evidence>
<dbReference type="Pfam" id="PF13624">
    <property type="entry name" value="SurA_N_3"/>
    <property type="match status" value="1"/>
</dbReference>
<name>A0A511BNX9_9PROT</name>
<dbReference type="EMBL" id="BJVC01000002">
    <property type="protein sequence ID" value="GEL02046.1"/>
    <property type="molecule type" value="Genomic_DNA"/>
</dbReference>
<evidence type="ECO:0000256" key="13">
    <source>
        <dbReference type="ARBA" id="ARBA00042775"/>
    </source>
</evidence>
<dbReference type="AlphaFoldDB" id="A0A511BNX9"/>
<dbReference type="Pfam" id="PF13145">
    <property type="entry name" value="Rotamase_2"/>
    <property type="match status" value="1"/>
</dbReference>
<evidence type="ECO:0000256" key="9">
    <source>
        <dbReference type="ARBA" id="ARBA00030642"/>
    </source>
</evidence>
<dbReference type="InterPro" id="IPR052029">
    <property type="entry name" value="PpiD_chaperone"/>
</dbReference>
<evidence type="ECO:0000256" key="8">
    <source>
        <dbReference type="ARBA" id="ARBA00023186"/>
    </source>
</evidence>
<sequence length="641" mass="69968">MITALRHLVVDSWVGRIIALLIFLAFVGWGVGDMVGSYSGNQANIAIKVGTRDVTAQDLDVALRSQLMQLARQSGFQSPTQLPAETRQQAGQQVLQRLLAQAEILALADRNGMKIPDALVRQTVFAMPFFHGTDGRFDRAVMNRKLAQIGMSERDLLSKVRDDIATRNLLEGLGNTMNVPNAMLDRLTGFDAQEHVIDLIRLDATAMQVPAPAEESQLRRFYDTHPWLYRTTEYRHAKAVVLTAGTIARTLTFADEDLRRYYDLEIRKYDVPETRSIEALTVADKGKAEALLRDWQENGAWDAIQKRDPEAASVAFPDARADSIPSPELARAAFAAQPGKIEGPIRTETGWVVFRVTSVKPPHKTDFDHAKAEIRDEAAKLQAPQLLAARVAKLQDAIAGSRDLEQIPSDIGAVPAQGSLDAQGLTKDGEVAPLPGDEALRKALIARIFSQGKDEAPSLVNGPEGSAFAVLVDAIEPGHVKPYDEVREQVAHDWRKAQQDRMAEIRATALMRAARAAHGLGPSVAGTQDAALLQTGLAVSRVQTAGLPSELLGEIFSTGKGKTAMVTHGDDYYVFTVTGTRMPPPEATKSLNDMMRSQLVDSYHADIPIMVVRSLENEIKPKPNLAVIKRVLGAENGEAAQ</sequence>
<evidence type="ECO:0000256" key="6">
    <source>
        <dbReference type="ARBA" id="ARBA00022989"/>
    </source>
</evidence>
<dbReference type="InterPro" id="IPR046357">
    <property type="entry name" value="PPIase_dom_sf"/>
</dbReference>
<dbReference type="SUPFAM" id="SSF54534">
    <property type="entry name" value="FKBP-like"/>
    <property type="match status" value="1"/>
</dbReference>
<evidence type="ECO:0000256" key="7">
    <source>
        <dbReference type="ARBA" id="ARBA00023136"/>
    </source>
</evidence>
<evidence type="ECO:0000256" key="3">
    <source>
        <dbReference type="ARBA" id="ARBA00022475"/>
    </source>
</evidence>
<feature type="domain" description="PpiC" evidence="15">
    <location>
        <begin position="255"/>
        <end position="371"/>
    </location>
</feature>
<dbReference type="GO" id="GO:0005886">
    <property type="term" value="C:plasma membrane"/>
    <property type="evidence" value="ECO:0007669"/>
    <property type="project" value="UniProtKB-SubCell"/>
</dbReference>
<dbReference type="Proteomes" id="UP000321405">
    <property type="component" value="Unassembled WGS sequence"/>
</dbReference>
<evidence type="ECO:0000256" key="10">
    <source>
        <dbReference type="ARBA" id="ARBA00031484"/>
    </source>
</evidence>
<dbReference type="RefSeq" id="WP_186807695.1">
    <property type="nucleotide sequence ID" value="NZ_BJVC01000002.1"/>
</dbReference>
<dbReference type="InterPro" id="IPR000297">
    <property type="entry name" value="PPIase_PpiC"/>
</dbReference>
<keyword evidence="7 14" id="KW-0472">Membrane</keyword>
<dbReference type="Gene3D" id="3.10.50.40">
    <property type="match status" value="1"/>
</dbReference>